<organism evidence="1 2">
    <name type="scientific">Persea americana</name>
    <name type="common">Avocado</name>
    <dbReference type="NCBI Taxonomy" id="3435"/>
    <lineage>
        <taxon>Eukaryota</taxon>
        <taxon>Viridiplantae</taxon>
        <taxon>Streptophyta</taxon>
        <taxon>Embryophyta</taxon>
        <taxon>Tracheophyta</taxon>
        <taxon>Spermatophyta</taxon>
        <taxon>Magnoliopsida</taxon>
        <taxon>Magnoliidae</taxon>
        <taxon>Laurales</taxon>
        <taxon>Lauraceae</taxon>
        <taxon>Persea</taxon>
    </lineage>
</organism>
<evidence type="ECO:0000313" key="2">
    <source>
        <dbReference type="Proteomes" id="UP001234297"/>
    </source>
</evidence>
<gene>
    <name evidence="1" type="ORF">MRB53_012280</name>
</gene>
<dbReference type="EMBL" id="CM056811">
    <property type="protein sequence ID" value="KAJ8638013.1"/>
    <property type="molecule type" value="Genomic_DNA"/>
</dbReference>
<protein>
    <submittedName>
        <fullName evidence="1">Uncharacterized protein</fullName>
    </submittedName>
</protein>
<name>A0ACC2LXS4_PERAE</name>
<keyword evidence="2" id="KW-1185">Reference proteome</keyword>
<evidence type="ECO:0000313" key="1">
    <source>
        <dbReference type="EMBL" id="KAJ8638013.1"/>
    </source>
</evidence>
<proteinExistence type="predicted"/>
<comment type="caution">
    <text evidence="1">The sequence shown here is derived from an EMBL/GenBank/DDBJ whole genome shotgun (WGS) entry which is preliminary data.</text>
</comment>
<dbReference type="Proteomes" id="UP001234297">
    <property type="component" value="Chromosome 3"/>
</dbReference>
<sequence length="108" mass="11405">MCEVVLLVACASLFSEPGDPLDEPTNLVVGPCKRQLALPDELSMLRIAILSPIRPSILGSGSETKSGQRPILESAQQQGQASPHSEGIRSYLWLSQDLGLGPTVPGLA</sequence>
<accession>A0ACC2LXS4</accession>
<reference evidence="1 2" key="1">
    <citation type="journal article" date="2022" name="Hortic Res">
        <title>A haplotype resolved chromosomal level avocado genome allows analysis of novel avocado genes.</title>
        <authorList>
            <person name="Nath O."/>
            <person name="Fletcher S.J."/>
            <person name="Hayward A."/>
            <person name="Shaw L.M."/>
            <person name="Masouleh A.K."/>
            <person name="Furtado A."/>
            <person name="Henry R.J."/>
            <person name="Mitter N."/>
        </authorList>
    </citation>
    <scope>NUCLEOTIDE SEQUENCE [LARGE SCALE GENOMIC DNA]</scope>
    <source>
        <strain evidence="2">cv. Hass</strain>
    </source>
</reference>